<evidence type="ECO:0000256" key="1">
    <source>
        <dbReference type="SAM" id="Phobius"/>
    </source>
</evidence>
<accession>A0A7J6Y2A6</accession>
<reference evidence="2 3" key="1">
    <citation type="journal article" date="2019" name="Genome Biol. Evol.">
        <title>Nanopore Sequencing Significantly Improves Genome Assembly of the Protozoan Parasite Trypanosoma cruzi.</title>
        <authorList>
            <person name="Diaz-Viraque F."/>
            <person name="Pita S."/>
            <person name="Greif G."/>
            <person name="de Souza R.C.M."/>
            <person name="Iraola G."/>
            <person name="Robello C."/>
        </authorList>
    </citation>
    <scope>NUCLEOTIDE SEQUENCE [LARGE SCALE GENOMIC DNA]</scope>
    <source>
        <strain evidence="2 3">Berenice</strain>
    </source>
</reference>
<dbReference type="AlphaFoldDB" id="A0A7J6Y2A6"/>
<dbReference type="EMBL" id="JABDHM010000052">
    <property type="protein sequence ID" value="KAF5220390.1"/>
    <property type="molecule type" value="Genomic_DNA"/>
</dbReference>
<keyword evidence="1" id="KW-0812">Transmembrane</keyword>
<evidence type="ECO:0000313" key="2">
    <source>
        <dbReference type="EMBL" id="KAF5220390.1"/>
    </source>
</evidence>
<dbReference type="VEuPathDB" id="TriTrypDB:ECC02_006574"/>
<keyword evidence="1" id="KW-1133">Transmembrane helix</keyword>
<proteinExistence type="predicted"/>
<dbReference type="VEuPathDB" id="TriTrypDB:BCY84_15504"/>
<name>A0A7J6Y2A6_TRYCR</name>
<dbReference type="Proteomes" id="UP000583944">
    <property type="component" value="Unassembled WGS sequence"/>
</dbReference>
<organism evidence="2 3">
    <name type="scientific">Trypanosoma cruzi</name>
    <dbReference type="NCBI Taxonomy" id="5693"/>
    <lineage>
        <taxon>Eukaryota</taxon>
        <taxon>Discoba</taxon>
        <taxon>Euglenozoa</taxon>
        <taxon>Kinetoplastea</taxon>
        <taxon>Metakinetoplastina</taxon>
        <taxon>Trypanosomatida</taxon>
        <taxon>Trypanosomatidae</taxon>
        <taxon>Trypanosoma</taxon>
        <taxon>Schizotrypanum</taxon>
    </lineage>
</organism>
<feature type="transmembrane region" description="Helical" evidence="1">
    <location>
        <begin position="6"/>
        <end position="22"/>
    </location>
</feature>
<protein>
    <submittedName>
        <fullName evidence="2">Uncharacterized protein</fullName>
    </submittedName>
</protein>
<evidence type="ECO:0000313" key="3">
    <source>
        <dbReference type="Proteomes" id="UP000583944"/>
    </source>
</evidence>
<comment type="caution">
    <text evidence="2">The sequence shown here is derived from an EMBL/GenBank/DDBJ whole genome shotgun (WGS) entry which is preliminary data.</text>
</comment>
<sequence length="435" mass="49989">MEIYNPSSFFFFFFFLFTLLYFKGKVGTLPRMGASDVGGRNICTSFFFSPPFFYGRRGACFPVQPRFVFSAASLHRQPPHMCVPSFFLFFFFLFVHLKHNEKGITDIIPVLFSVKERGRGREIMQHHVAESDTVLSESSSGNGSGNSVIDDMFDRLAVAVRGLLATMRDEQRPYVGSLCTRRLQDRIQRAFPVEYGAVVDGIYQRSWEQYLKEKAGVFCFTQKRDVKRPNIEWIIGLGAMRCYFLLENIEFVHDNDELLGCLVRDRCRGGLENTCRTILMELFSALIGTEPVEEEDDTISSVAEYELGSLVLWRPVLSKLWLHPIKGRRVPLRDLERPCQQLGFHIRLRCRWAAYIGNNLMLKYIHICVLRVLLNVVGPPLQPSKGNQREDTEGTLMVGFSESPGKYIVSLEKTDMWGRIPPIPRNSLWRGQVYS</sequence>
<gene>
    <name evidence="2" type="ORF">ECC02_006574</name>
</gene>
<keyword evidence="1" id="KW-0472">Membrane</keyword>